<dbReference type="InterPro" id="IPR008907">
    <property type="entry name" value="TPP/p25"/>
</dbReference>
<dbReference type="Pfam" id="PF05517">
    <property type="entry name" value="p25-alpha"/>
    <property type="match status" value="1"/>
</dbReference>
<accession>A0A9N9RMG6</accession>
<dbReference type="OrthoDB" id="548799at2759"/>
<dbReference type="SUPFAM" id="SSF47473">
    <property type="entry name" value="EF-hand"/>
    <property type="match status" value="1"/>
</dbReference>
<reference evidence="2" key="1">
    <citation type="submission" date="2022-01" db="EMBL/GenBank/DDBJ databases">
        <authorList>
            <person name="King R."/>
        </authorList>
    </citation>
    <scope>NUCLEOTIDE SEQUENCE</scope>
</reference>
<protein>
    <submittedName>
        <fullName evidence="2">Uncharacterized protein</fullName>
    </submittedName>
</protein>
<evidence type="ECO:0000313" key="2">
    <source>
        <dbReference type="EMBL" id="CAG9799982.1"/>
    </source>
</evidence>
<keyword evidence="3" id="KW-1185">Reference proteome</keyword>
<proteinExistence type="inferred from homology"/>
<dbReference type="InterPro" id="IPR011992">
    <property type="entry name" value="EF-hand-dom_pair"/>
</dbReference>
<dbReference type="Proteomes" id="UP001153620">
    <property type="component" value="Chromosome 1"/>
</dbReference>
<evidence type="ECO:0000313" key="3">
    <source>
        <dbReference type="Proteomes" id="UP001153620"/>
    </source>
</evidence>
<organism evidence="2 3">
    <name type="scientific">Chironomus riparius</name>
    <dbReference type="NCBI Taxonomy" id="315576"/>
    <lineage>
        <taxon>Eukaryota</taxon>
        <taxon>Metazoa</taxon>
        <taxon>Ecdysozoa</taxon>
        <taxon>Arthropoda</taxon>
        <taxon>Hexapoda</taxon>
        <taxon>Insecta</taxon>
        <taxon>Pterygota</taxon>
        <taxon>Neoptera</taxon>
        <taxon>Endopterygota</taxon>
        <taxon>Diptera</taxon>
        <taxon>Nematocera</taxon>
        <taxon>Chironomoidea</taxon>
        <taxon>Chironomidae</taxon>
        <taxon>Chironominae</taxon>
        <taxon>Chironomus</taxon>
    </lineage>
</organism>
<evidence type="ECO:0000256" key="1">
    <source>
        <dbReference type="ARBA" id="ARBA00010994"/>
    </source>
</evidence>
<reference evidence="2" key="2">
    <citation type="submission" date="2022-10" db="EMBL/GenBank/DDBJ databases">
        <authorList>
            <consortium name="ENA_rothamsted_submissions"/>
            <consortium name="culmorum"/>
            <person name="King R."/>
        </authorList>
    </citation>
    <scope>NUCLEOTIDE SEQUENCE</scope>
</reference>
<comment type="similarity">
    <text evidence="1">Belongs to the TPPP family.</text>
</comment>
<dbReference type="AlphaFoldDB" id="A0A9N9RMG6"/>
<dbReference type="Gene3D" id="1.10.238.10">
    <property type="entry name" value="EF-hand"/>
    <property type="match status" value="1"/>
</dbReference>
<dbReference type="GO" id="GO:0046785">
    <property type="term" value="P:microtubule polymerization"/>
    <property type="evidence" value="ECO:0007669"/>
    <property type="project" value="InterPro"/>
</dbReference>
<name>A0A9N9RMG6_9DIPT</name>
<sequence length="120" mass="14466">MSKEVDLVLMEELFNRYKNQYINKRMTDKQNENLKYWHERANKYGITLSQIDNWMYETKIIPKMLTIFETGIVFAKLKIFAVDFTQFLNFIEQLSREKNLDANVIKMKMLEPKSDDSQKL</sequence>
<dbReference type="EMBL" id="OU895877">
    <property type="protein sequence ID" value="CAG9799982.1"/>
    <property type="molecule type" value="Genomic_DNA"/>
</dbReference>
<dbReference type="GO" id="GO:0015631">
    <property type="term" value="F:tubulin binding"/>
    <property type="evidence" value="ECO:0007669"/>
    <property type="project" value="InterPro"/>
</dbReference>
<gene>
    <name evidence="2" type="ORF">CHIRRI_LOCUS2939</name>
</gene>